<evidence type="ECO:0000256" key="7">
    <source>
        <dbReference type="ARBA" id="ARBA00022723"/>
    </source>
</evidence>
<evidence type="ECO:0000259" key="15">
    <source>
        <dbReference type="SMART" id="SM00478"/>
    </source>
</evidence>
<dbReference type="Gene3D" id="3.90.79.10">
    <property type="entry name" value="Nucleoside Triphosphate Pyrophosphohydrolase"/>
    <property type="match status" value="1"/>
</dbReference>
<evidence type="ECO:0000313" key="16">
    <source>
        <dbReference type="EMBL" id="EDU47868.1"/>
    </source>
</evidence>
<dbReference type="CDD" id="cd00056">
    <property type="entry name" value="ENDO3c"/>
    <property type="match status" value="1"/>
</dbReference>
<accession>B2W3B1</accession>
<keyword evidence="11" id="KW-0411">Iron-sulfur</keyword>
<evidence type="ECO:0000256" key="8">
    <source>
        <dbReference type="ARBA" id="ARBA00022763"/>
    </source>
</evidence>
<dbReference type="GO" id="GO:0032357">
    <property type="term" value="F:oxidized purine DNA binding"/>
    <property type="evidence" value="ECO:0007669"/>
    <property type="project" value="TreeGrafter"/>
</dbReference>
<dbReference type="InParanoid" id="B2W3B1"/>
<dbReference type="EMBL" id="DS231618">
    <property type="protein sequence ID" value="EDU47868.1"/>
    <property type="molecule type" value="Genomic_DNA"/>
</dbReference>
<evidence type="ECO:0000256" key="5">
    <source>
        <dbReference type="ARBA" id="ARBA00022023"/>
    </source>
</evidence>
<keyword evidence="8" id="KW-0227">DNA damage</keyword>
<feature type="domain" description="HhH-GPD" evidence="15">
    <location>
        <begin position="37"/>
        <end position="200"/>
    </location>
</feature>
<evidence type="ECO:0000256" key="10">
    <source>
        <dbReference type="ARBA" id="ARBA00023004"/>
    </source>
</evidence>
<keyword evidence="13" id="KW-0326">Glycosidase</keyword>
<evidence type="ECO:0000256" key="9">
    <source>
        <dbReference type="ARBA" id="ARBA00022801"/>
    </source>
</evidence>
<dbReference type="EC" id="3.2.2.31" evidence="4"/>
<dbReference type="Gene3D" id="1.10.340.30">
    <property type="entry name" value="Hypothetical protein, domain 2"/>
    <property type="match status" value="1"/>
</dbReference>
<reference evidence="17" key="1">
    <citation type="journal article" date="2013" name="G3 (Bethesda)">
        <title>Comparative genomics of a plant-pathogenic fungus, Pyrenophora tritici-repentis, reveals transduplication and the impact of repeat elements on pathogenicity and population divergence.</title>
        <authorList>
            <person name="Manning V.A."/>
            <person name="Pandelova I."/>
            <person name="Dhillon B."/>
            <person name="Wilhelm L.J."/>
            <person name="Goodwin S.B."/>
            <person name="Berlin A.M."/>
            <person name="Figueroa M."/>
            <person name="Freitag M."/>
            <person name="Hane J.K."/>
            <person name="Henrissat B."/>
            <person name="Holman W.H."/>
            <person name="Kodira C.D."/>
            <person name="Martin J."/>
            <person name="Oliver R.P."/>
            <person name="Robbertse B."/>
            <person name="Schackwitz W."/>
            <person name="Schwartz D.C."/>
            <person name="Spatafora J.W."/>
            <person name="Turgeon B.G."/>
            <person name="Yandava C."/>
            <person name="Young S."/>
            <person name="Zhou S."/>
            <person name="Zeng Q."/>
            <person name="Grigoriev I.V."/>
            <person name="Ma L.-J."/>
            <person name="Ciuffetti L.M."/>
        </authorList>
    </citation>
    <scope>NUCLEOTIDE SEQUENCE [LARGE SCALE GENOMIC DNA]</scope>
    <source>
        <strain evidence="17">Pt-1C-BFP</strain>
    </source>
</reference>
<dbReference type="Gene3D" id="1.10.1670.10">
    <property type="entry name" value="Helix-hairpin-Helix base-excision DNA repair enzymes (C-terminal)"/>
    <property type="match status" value="1"/>
</dbReference>
<dbReference type="GO" id="GO:0034039">
    <property type="term" value="F:8-oxo-7,8-dihydroguanine DNA N-glycosylase activity"/>
    <property type="evidence" value="ECO:0007669"/>
    <property type="project" value="TreeGrafter"/>
</dbReference>
<evidence type="ECO:0000256" key="11">
    <source>
        <dbReference type="ARBA" id="ARBA00023014"/>
    </source>
</evidence>
<keyword evidence="12" id="KW-0234">DNA repair</keyword>
<evidence type="ECO:0000256" key="13">
    <source>
        <dbReference type="ARBA" id="ARBA00023295"/>
    </source>
</evidence>
<keyword evidence="10" id="KW-0408">Iron</keyword>
<feature type="region of interest" description="Disordered" evidence="14">
    <location>
        <begin position="290"/>
        <end position="332"/>
    </location>
</feature>
<dbReference type="InterPro" id="IPR023170">
    <property type="entry name" value="HhH_base_excis_C"/>
</dbReference>
<dbReference type="HOGENOM" id="CLU_012862_0_0_1"/>
<organism evidence="16 17">
    <name type="scientific">Pyrenophora tritici-repentis (strain Pt-1C-BFP)</name>
    <name type="common">Wheat tan spot fungus</name>
    <name type="synonym">Drechslera tritici-repentis</name>
    <dbReference type="NCBI Taxonomy" id="426418"/>
    <lineage>
        <taxon>Eukaryota</taxon>
        <taxon>Fungi</taxon>
        <taxon>Dikarya</taxon>
        <taxon>Ascomycota</taxon>
        <taxon>Pezizomycotina</taxon>
        <taxon>Dothideomycetes</taxon>
        <taxon>Pleosporomycetidae</taxon>
        <taxon>Pleosporales</taxon>
        <taxon>Pleosporineae</taxon>
        <taxon>Pleosporaceae</taxon>
        <taxon>Pyrenophora</taxon>
    </lineage>
</organism>
<comment type="cofactor">
    <cofactor evidence="2">
        <name>[4Fe-4S] cluster</name>
        <dbReference type="ChEBI" id="CHEBI:49883"/>
    </cofactor>
</comment>
<comment type="similarity">
    <text evidence="3">Belongs to the Nth/MutY family.</text>
</comment>
<proteinExistence type="inferred from homology"/>
<dbReference type="FunFam" id="1.10.340.30:FF:000002">
    <property type="entry name" value="Adenine DNA glycosylase"/>
    <property type="match status" value="1"/>
</dbReference>
<dbReference type="eggNOG" id="KOG2457">
    <property type="taxonomic scope" value="Eukaryota"/>
</dbReference>
<evidence type="ECO:0000256" key="1">
    <source>
        <dbReference type="ARBA" id="ARBA00000843"/>
    </source>
</evidence>
<evidence type="ECO:0000256" key="12">
    <source>
        <dbReference type="ARBA" id="ARBA00023204"/>
    </source>
</evidence>
<dbReference type="Pfam" id="PF00730">
    <property type="entry name" value="HhH-GPD"/>
    <property type="match status" value="1"/>
</dbReference>
<dbReference type="SUPFAM" id="SSF48150">
    <property type="entry name" value="DNA-glycosylase"/>
    <property type="match status" value="1"/>
</dbReference>
<dbReference type="PANTHER" id="PTHR42944:SF1">
    <property type="entry name" value="ADENINE DNA GLYCOSYLASE"/>
    <property type="match status" value="1"/>
</dbReference>
<evidence type="ECO:0000313" key="17">
    <source>
        <dbReference type="Proteomes" id="UP000001471"/>
    </source>
</evidence>
<evidence type="ECO:0000256" key="3">
    <source>
        <dbReference type="ARBA" id="ARBA00008343"/>
    </source>
</evidence>
<dbReference type="STRING" id="426418.B2W3B1"/>
<dbReference type="GO" id="GO:0006298">
    <property type="term" value="P:mismatch repair"/>
    <property type="evidence" value="ECO:0007669"/>
    <property type="project" value="TreeGrafter"/>
</dbReference>
<dbReference type="InterPro" id="IPR015797">
    <property type="entry name" value="NUDIX_hydrolase-like_dom_sf"/>
</dbReference>
<dbReference type="GO" id="GO:0005634">
    <property type="term" value="C:nucleus"/>
    <property type="evidence" value="ECO:0007669"/>
    <property type="project" value="TreeGrafter"/>
</dbReference>
<evidence type="ECO:0000256" key="14">
    <source>
        <dbReference type="SAM" id="MobiDB-lite"/>
    </source>
</evidence>
<evidence type="ECO:0000256" key="2">
    <source>
        <dbReference type="ARBA" id="ARBA00001966"/>
    </source>
</evidence>
<dbReference type="GO" id="GO:0051539">
    <property type="term" value="F:4 iron, 4 sulfur cluster binding"/>
    <property type="evidence" value="ECO:0007669"/>
    <property type="project" value="UniProtKB-KW"/>
</dbReference>
<dbReference type="SMART" id="SM00525">
    <property type="entry name" value="FES"/>
    <property type="match status" value="1"/>
</dbReference>
<dbReference type="Proteomes" id="UP000001471">
    <property type="component" value="Unassembled WGS sequence"/>
</dbReference>
<dbReference type="GO" id="GO:0035485">
    <property type="term" value="F:adenine/guanine mispair binding"/>
    <property type="evidence" value="ECO:0007669"/>
    <property type="project" value="TreeGrafter"/>
</dbReference>
<dbReference type="PANTHER" id="PTHR42944">
    <property type="entry name" value="ADENINE DNA GLYCOSYLASE"/>
    <property type="match status" value="1"/>
</dbReference>
<protein>
    <recommendedName>
        <fullName evidence="5">Adenine DNA glycosylase</fullName>
        <ecNumber evidence="4">3.2.2.31</ecNumber>
    </recommendedName>
</protein>
<name>B2W3B1_PYRTR</name>
<dbReference type="OMA" id="VCTPRPR"/>
<keyword evidence="9" id="KW-0378">Hydrolase</keyword>
<dbReference type="InterPro" id="IPR003265">
    <property type="entry name" value="HhH-GPD_domain"/>
</dbReference>
<dbReference type="OrthoDB" id="10248838at2759"/>
<dbReference type="InterPro" id="IPR044298">
    <property type="entry name" value="MIG/MutY"/>
</dbReference>
<comment type="catalytic activity">
    <reaction evidence="1">
        <text>Hydrolyzes free adenine bases from 7,8-dihydro-8-oxoguanine:adenine mismatched double-stranded DNA, leaving an apurinic site.</text>
        <dbReference type="EC" id="3.2.2.31"/>
    </reaction>
</comment>
<evidence type="ECO:0000256" key="6">
    <source>
        <dbReference type="ARBA" id="ARBA00022485"/>
    </source>
</evidence>
<dbReference type="AlphaFoldDB" id="B2W3B1"/>
<keyword evidence="7" id="KW-0479">Metal-binding</keyword>
<dbReference type="InterPro" id="IPR011257">
    <property type="entry name" value="DNA_glycosylase"/>
</dbReference>
<gene>
    <name evidence="16" type="ORF">PTRG_04961</name>
</gene>
<dbReference type="SMART" id="SM00478">
    <property type="entry name" value="ENDO3c"/>
    <property type="match status" value="1"/>
</dbReference>
<evidence type="ECO:0000256" key="4">
    <source>
        <dbReference type="ARBA" id="ARBA00012045"/>
    </source>
</evidence>
<dbReference type="GO" id="GO:0000701">
    <property type="term" value="F:purine-specific mismatch base pair DNA N-glycosylase activity"/>
    <property type="evidence" value="ECO:0007669"/>
    <property type="project" value="UniProtKB-EC"/>
</dbReference>
<sequence>MPWRKKWINPAEYEGREEELGRILSKRAYEVWVSEVMLQQTRVSTVIPYFNNWIAKWPTVQDLAAANHDDVLSVWKGLGYYSRATRLHEGAKKMMSASEDAGTIPSGAAELQEFPGIGRYTAGAVSSIAFGEAEPVLDGNVARVLSRQLGLYVDVKDKKATDILWDMADQLIKYASDFPKTKTSATPGLWNQALMELGSTVCTPRPRCNDCPIQATCRAYSEGKALSDKRQSPTVVPDIEDACSICAPLDPEDLATVTEEVAEDEAPRVTKKRKAATKQTNTLSNYFAISTPKPAAKTEDDAMDIDTPPAEESKKRKTPPSTAGSKSIPMQFPQNTLTASQMTPQQRKTSAAQYVSSLGASAAAVDMSKARYVAHFPPLVHVFTHLKLTMHAYQFRVEADAAEAVDLECGDEPCTRKWVDAAAMGDETLSTGMRKCWELLS</sequence>
<dbReference type="GO" id="GO:0006285">
    <property type="term" value="P:base-excision repair, AP site formation"/>
    <property type="evidence" value="ECO:0007669"/>
    <property type="project" value="UniProtKB-ARBA"/>
</dbReference>
<dbReference type="SUPFAM" id="SSF55811">
    <property type="entry name" value="Nudix"/>
    <property type="match status" value="1"/>
</dbReference>
<keyword evidence="6" id="KW-0004">4Fe-4S</keyword>
<dbReference type="InterPro" id="IPR003651">
    <property type="entry name" value="Endonuclease3_FeS-loop_motif"/>
</dbReference>
<dbReference type="GO" id="GO:0046872">
    <property type="term" value="F:metal ion binding"/>
    <property type="evidence" value="ECO:0007669"/>
    <property type="project" value="UniProtKB-KW"/>
</dbReference>